<dbReference type="InterPro" id="IPR050792">
    <property type="entry name" value="ADP-ribosylglycohydrolase"/>
</dbReference>
<dbReference type="RefSeq" id="WP_158040364.1">
    <property type="nucleotide sequence ID" value="NZ_JACCFV010000001.1"/>
</dbReference>
<keyword evidence="2" id="KW-0378">Hydrolase</keyword>
<dbReference type="GO" id="GO:0016787">
    <property type="term" value="F:hydrolase activity"/>
    <property type="evidence" value="ECO:0007669"/>
    <property type="project" value="UniProtKB-KW"/>
</dbReference>
<evidence type="ECO:0000256" key="1">
    <source>
        <dbReference type="PIRSR" id="PIRSR605502-1"/>
    </source>
</evidence>
<organism evidence="2 3">
    <name type="scientific">Pseudoclavibacter chungangensis</name>
    <dbReference type="NCBI Taxonomy" id="587635"/>
    <lineage>
        <taxon>Bacteria</taxon>
        <taxon>Bacillati</taxon>
        <taxon>Actinomycetota</taxon>
        <taxon>Actinomycetes</taxon>
        <taxon>Micrococcales</taxon>
        <taxon>Microbacteriaceae</taxon>
        <taxon>Pseudoclavibacter</taxon>
    </lineage>
</organism>
<dbReference type="PANTHER" id="PTHR16222">
    <property type="entry name" value="ADP-RIBOSYLGLYCOHYDROLASE"/>
    <property type="match status" value="1"/>
</dbReference>
<feature type="binding site" evidence="1">
    <location>
        <position position="56"/>
    </location>
    <ligand>
        <name>Mg(2+)</name>
        <dbReference type="ChEBI" id="CHEBI:18420"/>
        <label>1</label>
    </ligand>
</feature>
<accession>A0A7J5BU99</accession>
<dbReference type="SUPFAM" id="SSF101478">
    <property type="entry name" value="ADP-ribosylglycohydrolase"/>
    <property type="match status" value="1"/>
</dbReference>
<dbReference type="Proteomes" id="UP000467240">
    <property type="component" value="Unassembled WGS sequence"/>
</dbReference>
<name>A0A7J5BU99_9MICO</name>
<feature type="binding site" evidence="1">
    <location>
        <position position="274"/>
    </location>
    <ligand>
        <name>Mg(2+)</name>
        <dbReference type="ChEBI" id="CHEBI:18420"/>
        <label>1</label>
    </ligand>
</feature>
<comment type="cofactor">
    <cofactor evidence="1">
        <name>Mg(2+)</name>
        <dbReference type="ChEBI" id="CHEBI:18420"/>
    </cofactor>
    <text evidence="1">Binds 2 magnesium ions per subunit.</text>
</comment>
<dbReference type="PANTHER" id="PTHR16222:SF12">
    <property type="entry name" value="ADP-RIBOSYLGLYCOHYDROLASE-RELATED"/>
    <property type="match status" value="1"/>
</dbReference>
<evidence type="ECO:0000313" key="2">
    <source>
        <dbReference type="EMBL" id="KAB1657881.1"/>
    </source>
</evidence>
<dbReference type="GO" id="GO:0046872">
    <property type="term" value="F:metal ion binding"/>
    <property type="evidence" value="ECO:0007669"/>
    <property type="project" value="UniProtKB-KW"/>
</dbReference>
<dbReference type="Pfam" id="PF03747">
    <property type="entry name" value="ADP_ribosyl_GH"/>
    <property type="match status" value="1"/>
</dbReference>
<keyword evidence="1" id="KW-0460">Magnesium</keyword>
<sequence>MSSLDPFRDRVAGVLLGQACGDALGVPDEFGPALPDSYTPRMTGGGPFGFDPGEYSDDTAMAVCIAEVSSRGADLTAAASLDEIAERFRAWAAGSKDVGAQISRVLARSANRPGPAGAAMLDASRAVAAANPGHVGNGALMRTAVVGLTRVADRDATAAAARAVAELTHADPLGLEAAVLWSEAVRLAVTEGRLDLESGLDLVPVSNRDAWADRIEEATDVDPRRYERNGYVVWALQAAWAACSWRPEPESDPTPRQRLVHGIERAVRAGDDTDTVAAIAGGLLGAVEGRSSVPDQWVDDIHGYGGHRADGLVRLALDTAEHGLDRSGER</sequence>
<dbReference type="InterPro" id="IPR005502">
    <property type="entry name" value="Ribosyl_crysJ1"/>
</dbReference>
<dbReference type="Gene3D" id="1.10.4080.10">
    <property type="entry name" value="ADP-ribosylation/Crystallin J1"/>
    <property type="match status" value="1"/>
</dbReference>
<proteinExistence type="predicted"/>
<reference evidence="2 3" key="1">
    <citation type="submission" date="2019-09" db="EMBL/GenBank/DDBJ databases">
        <title>Phylogeny of genus Pseudoclavibacter and closely related genus.</title>
        <authorList>
            <person name="Li Y."/>
        </authorList>
    </citation>
    <scope>NUCLEOTIDE SEQUENCE [LARGE SCALE GENOMIC DNA]</scope>
    <source>
        <strain evidence="2 3">DSM 23821</strain>
    </source>
</reference>
<evidence type="ECO:0000313" key="3">
    <source>
        <dbReference type="Proteomes" id="UP000467240"/>
    </source>
</evidence>
<keyword evidence="1" id="KW-0479">Metal-binding</keyword>
<feature type="binding site" evidence="1">
    <location>
        <position position="57"/>
    </location>
    <ligand>
        <name>Mg(2+)</name>
        <dbReference type="ChEBI" id="CHEBI:18420"/>
        <label>1</label>
    </ligand>
</feature>
<protein>
    <submittedName>
        <fullName evidence="2">ADP-ribosylglycohydrolase family protein</fullName>
    </submittedName>
</protein>
<keyword evidence="3" id="KW-1185">Reference proteome</keyword>
<comment type="caution">
    <text evidence="2">The sequence shown here is derived from an EMBL/GenBank/DDBJ whole genome shotgun (WGS) entry which is preliminary data.</text>
</comment>
<feature type="binding site" evidence="1">
    <location>
        <position position="58"/>
    </location>
    <ligand>
        <name>Mg(2+)</name>
        <dbReference type="ChEBI" id="CHEBI:18420"/>
        <label>1</label>
    </ligand>
</feature>
<dbReference type="InterPro" id="IPR036705">
    <property type="entry name" value="Ribosyl_crysJ1_sf"/>
</dbReference>
<dbReference type="OrthoDB" id="9798107at2"/>
<dbReference type="AlphaFoldDB" id="A0A7J5BU99"/>
<gene>
    <name evidence="2" type="ORF">F8O01_08045</name>
</gene>
<feature type="binding site" evidence="1">
    <location>
        <position position="275"/>
    </location>
    <ligand>
        <name>Mg(2+)</name>
        <dbReference type="ChEBI" id="CHEBI:18420"/>
        <label>1</label>
    </ligand>
</feature>
<dbReference type="EMBL" id="WBJZ01000008">
    <property type="protein sequence ID" value="KAB1657881.1"/>
    <property type="molecule type" value="Genomic_DNA"/>
</dbReference>
<feature type="binding site" evidence="1">
    <location>
        <position position="272"/>
    </location>
    <ligand>
        <name>Mg(2+)</name>
        <dbReference type="ChEBI" id="CHEBI:18420"/>
        <label>1</label>
    </ligand>
</feature>